<reference evidence="9 10" key="1">
    <citation type="submission" date="2017-12" db="EMBL/GenBank/DDBJ databases">
        <title>Phylogenetic diversity of female urinary microbiome.</title>
        <authorList>
            <person name="Thomas-White K."/>
            <person name="Wolfe A.J."/>
        </authorList>
    </citation>
    <scope>NUCLEOTIDE SEQUENCE [LARGE SCALE GENOMIC DNA]</scope>
    <source>
        <strain evidence="9 10">UMB1298</strain>
    </source>
</reference>
<keyword evidence="2" id="KW-0479">Metal-binding</keyword>
<keyword evidence="4" id="KW-0408">Iron</keyword>
<evidence type="ECO:0000313" key="10">
    <source>
        <dbReference type="Proteomes" id="UP000234206"/>
    </source>
</evidence>
<organism evidence="9 10">
    <name type="scientific">Kytococcus schroeteri</name>
    <dbReference type="NCBI Taxonomy" id="138300"/>
    <lineage>
        <taxon>Bacteria</taxon>
        <taxon>Bacillati</taxon>
        <taxon>Actinomycetota</taxon>
        <taxon>Actinomycetes</taxon>
        <taxon>Micrococcales</taxon>
        <taxon>Kytococcaceae</taxon>
        <taxon>Kytococcus</taxon>
    </lineage>
</organism>
<evidence type="ECO:0000256" key="2">
    <source>
        <dbReference type="ARBA" id="ARBA00022723"/>
    </source>
</evidence>
<keyword evidence="3" id="KW-0093">Biotin biosynthesis</keyword>
<comment type="cofactor">
    <cofactor evidence="1">
        <name>iron-sulfur cluster</name>
        <dbReference type="ChEBI" id="CHEBI:30408"/>
    </cofactor>
</comment>
<comment type="caution">
    <text evidence="9">The sequence shown here is derived from an EMBL/GenBank/DDBJ whole genome shotgun (WGS) entry which is preliminary data.</text>
</comment>
<feature type="domain" description="Biotin synthase auxiliary protein C-terminal" evidence="8">
    <location>
        <begin position="59"/>
        <end position="79"/>
    </location>
</feature>
<evidence type="ECO:0000256" key="1">
    <source>
        <dbReference type="ARBA" id="ARBA00001915"/>
    </source>
</evidence>
<comment type="similarity">
    <text evidence="6">Belongs to the BsaP family.</text>
</comment>
<protein>
    <recommendedName>
        <fullName evidence="7">Biotin synthase auxiliary protein</fullName>
    </recommendedName>
</protein>
<dbReference type="AlphaFoldDB" id="A0A2I1PD05"/>
<keyword evidence="10" id="KW-1185">Reference proteome</keyword>
<dbReference type="Pfam" id="PF26519">
    <property type="entry name" value="BsaP"/>
    <property type="match status" value="1"/>
</dbReference>
<evidence type="ECO:0000256" key="6">
    <source>
        <dbReference type="ARBA" id="ARBA00093780"/>
    </source>
</evidence>
<dbReference type="OrthoDB" id="3829284at2"/>
<dbReference type="InterPro" id="IPR058605">
    <property type="entry name" value="BsaP_C"/>
</dbReference>
<dbReference type="EMBL" id="PKIZ01000003">
    <property type="protein sequence ID" value="PKZ42484.1"/>
    <property type="molecule type" value="Genomic_DNA"/>
</dbReference>
<evidence type="ECO:0000256" key="5">
    <source>
        <dbReference type="ARBA" id="ARBA00093761"/>
    </source>
</evidence>
<comment type="function">
    <text evidence="5">Required for the activity of the biotin synthase BioB.</text>
</comment>
<proteinExistence type="inferred from homology"/>
<sequence>MAGGGRGADAGAATPDAHAVHPTYCGHCGEPLADAGHDTCTRRLELEPPRYCPACRRRMVVQVTPRGWTASCSRHGVTTA</sequence>
<gene>
    <name evidence="9" type="ORF">CYJ76_02730</name>
</gene>
<evidence type="ECO:0000256" key="3">
    <source>
        <dbReference type="ARBA" id="ARBA00022756"/>
    </source>
</evidence>
<name>A0A2I1PD05_9MICO</name>
<evidence type="ECO:0000256" key="4">
    <source>
        <dbReference type="ARBA" id="ARBA00023004"/>
    </source>
</evidence>
<accession>A0A2I1PD05</accession>
<evidence type="ECO:0000259" key="8">
    <source>
        <dbReference type="Pfam" id="PF26519"/>
    </source>
</evidence>
<evidence type="ECO:0000256" key="7">
    <source>
        <dbReference type="ARBA" id="ARBA00093796"/>
    </source>
</evidence>
<evidence type="ECO:0000313" key="9">
    <source>
        <dbReference type="EMBL" id="PKZ42484.1"/>
    </source>
</evidence>
<dbReference type="Proteomes" id="UP000234206">
    <property type="component" value="Unassembled WGS sequence"/>
</dbReference>